<protein>
    <recommendedName>
        <fullName evidence="3">Altered inheritance of mitochondria protein 9, mitochondrial</fullName>
    </recommendedName>
    <alternativeName>
        <fullName evidence="6">Found in mitochondrial proteome protein 29</fullName>
    </alternativeName>
</protein>
<dbReference type="SUPFAM" id="SSF56112">
    <property type="entry name" value="Protein kinase-like (PK-like)"/>
    <property type="match status" value="1"/>
</dbReference>
<organism evidence="7 8">
    <name type="scientific">Kluyveromyces marxianus</name>
    <name type="common">Yeast</name>
    <name type="synonym">Candida kefyr</name>
    <dbReference type="NCBI Taxonomy" id="4911"/>
    <lineage>
        <taxon>Eukaryota</taxon>
        <taxon>Fungi</taxon>
        <taxon>Dikarya</taxon>
        <taxon>Ascomycota</taxon>
        <taxon>Saccharomycotina</taxon>
        <taxon>Saccharomycetes</taxon>
        <taxon>Saccharomycetales</taxon>
        <taxon>Saccharomycetaceae</taxon>
        <taxon>Kluyveromyces</taxon>
    </lineage>
</organism>
<gene>
    <name evidence="7" type="primary">AIM9</name>
    <name evidence="7" type="ORF">FIM1_2870</name>
</gene>
<evidence type="ECO:0000256" key="5">
    <source>
        <dbReference type="ARBA" id="ARBA00023128"/>
    </source>
</evidence>
<proteinExistence type="inferred from homology"/>
<comment type="subcellular location">
    <subcellularLocation>
        <location evidence="1">Mitochondrion</location>
    </subcellularLocation>
</comment>
<evidence type="ECO:0000313" key="8">
    <source>
        <dbReference type="Proteomes" id="UP000422736"/>
    </source>
</evidence>
<evidence type="ECO:0000256" key="3">
    <source>
        <dbReference type="ARBA" id="ARBA00016197"/>
    </source>
</evidence>
<evidence type="ECO:0000256" key="1">
    <source>
        <dbReference type="ARBA" id="ARBA00004173"/>
    </source>
</evidence>
<evidence type="ECO:0000256" key="6">
    <source>
        <dbReference type="ARBA" id="ARBA00031849"/>
    </source>
</evidence>
<dbReference type="Proteomes" id="UP000422736">
    <property type="component" value="Chromosome 4"/>
</dbReference>
<dbReference type="PANTHER" id="PTHR36091">
    <property type="entry name" value="ALTERED INHERITANCE OF MITOCHONDRIA PROTEIN 9, MITOCHONDRIAL"/>
    <property type="match status" value="1"/>
</dbReference>
<comment type="similarity">
    <text evidence="2">Belongs to the AIM9 family.</text>
</comment>
<keyword evidence="5" id="KW-0496">Mitochondrion</keyword>
<evidence type="ECO:0000256" key="2">
    <source>
        <dbReference type="ARBA" id="ARBA00005543"/>
    </source>
</evidence>
<dbReference type="InterPro" id="IPR011009">
    <property type="entry name" value="Kinase-like_dom_sf"/>
</dbReference>
<reference evidence="7 8" key="1">
    <citation type="submission" date="2016-03" db="EMBL/GenBank/DDBJ databases">
        <title>How can Kluyveromyces marxianus grow so fast - potential evolutionary course in Saccharomyces Complex revealed by comparative genomics.</title>
        <authorList>
            <person name="Mo W."/>
            <person name="Lu W."/>
            <person name="Yang X."/>
            <person name="Qi J."/>
            <person name="Lv H."/>
        </authorList>
    </citation>
    <scope>NUCLEOTIDE SEQUENCE [LARGE SCALE GENOMIC DNA]</scope>
    <source>
        <strain evidence="7 8">FIM1</strain>
    </source>
</reference>
<sequence>MLRVGSKYLRNVSKVSKTPFVINSSRMNRVFTRSISDKADEVFTKLSDENDPQRDAFFQYSWGSWLKNDKQEKEKRVTRFSLEGLNSVLDELYKQSIDNAKTLTKDSIPPPSYLPNLTVSLPHNVTVKEIGTVNPNEKVRILSMASIHEGKHHRIYKVDTNAGKSFVLRIPYALDDENTLAYRLKSEVATMDFAALKLGLKVPKVYSFGVNALNPVRQPFILEEYIEGKLLMRDWTPLESDAEDGESHKVKLNAVIQPLSKFQAKLAEVEFTAFGSLYFAKDCKDSNSPAYENETNNDLKDRWRIGPSVERCLWRKKSALNFEDRKQFLGPWSITSPLDIVKCTGQIEAENARARLALVQAQASPEVIEEGILKEQIKTFDNLAKIAPSLINTETTSIPKMKNLLKPRLYHPDLDPMNVLIKEGDNVPYLLDFEGACIKPYILQNSPQFVAYDGPKIYDLERDIEGYKDLPENEKAKYEFMYKRTRNQYLWEFALNENLPELISSVAPPIKVLRSPYVTAIERKADQEYLLVEESLMQLAEVWPIFAKNKLVNADEYPLAYSEEDVKKHTEALNAYHEKLISEPFAATQGWMPQDMFDSLVQSGVLVKDKSGDYGIAKAPDA</sequence>
<keyword evidence="4" id="KW-0809">Transit peptide</keyword>
<dbReference type="PANTHER" id="PTHR36091:SF1">
    <property type="entry name" value="ALTERED INHERITANCE OF MITOCHONDRIA PROTEIN 9, MITOCHONDRIAL"/>
    <property type="match status" value="1"/>
</dbReference>
<dbReference type="InterPro" id="IPR051035">
    <property type="entry name" value="Mito_inheritance_9"/>
</dbReference>
<name>A0ABX6EYJ3_KLUMA</name>
<keyword evidence="8" id="KW-1185">Reference proteome</keyword>
<accession>A0ABX6EYJ3</accession>
<evidence type="ECO:0000256" key="4">
    <source>
        <dbReference type="ARBA" id="ARBA00022946"/>
    </source>
</evidence>
<reference evidence="7 8" key="2">
    <citation type="submission" date="2019-11" db="EMBL/GenBank/DDBJ databases">
        <authorList>
            <person name="Lu H."/>
        </authorList>
    </citation>
    <scope>NUCLEOTIDE SEQUENCE [LARGE SCALE GENOMIC DNA]</scope>
    <source>
        <strain evidence="7 8">FIM1</strain>
    </source>
</reference>
<dbReference type="EMBL" id="CP015057">
    <property type="protein sequence ID" value="QGN16168.1"/>
    <property type="molecule type" value="Genomic_DNA"/>
</dbReference>
<evidence type="ECO:0000313" key="7">
    <source>
        <dbReference type="EMBL" id="QGN16168.1"/>
    </source>
</evidence>